<dbReference type="PROSITE" id="PS51375">
    <property type="entry name" value="PPR"/>
    <property type="match status" value="3"/>
</dbReference>
<keyword evidence="5" id="KW-1185">Reference proteome</keyword>
<evidence type="ECO:0000313" key="5">
    <source>
        <dbReference type="Proteomes" id="UP000017836"/>
    </source>
</evidence>
<dbReference type="Gene3D" id="1.25.40.10">
    <property type="entry name" value="Tetratricopeptide repeat domain"/>
    <property type="match status" value="1"/>
</dbReference>
<dbReference type="Gramene" id="ERM96974">
    <property type="protein sequence ID" value="ERM96974"/>
    <property type="gene ID" value="AMTR_s00074p00173610"/>
</dbReference>
<comment type="similarity">
    <text evidence="1">Belongs to the PPR family. P subfamily.</text>
</comment>
<dbReference type="eggNOG" id="KOG4197">
    <property type="taxonomic scope" value="Eukaryota"/>
</dbReference>
<dbReference type="Proteomes" id="UP000017836">
    <property type="component" value="Unassembled WGS sequence"/>
</dbReference>
<dbReference type="Pfam" id="PF12854">
    <property type="entry name" value="PPR_1"/>
    <property type="match status" value="1"/>
</dbReference>
<evidence type="ECO:0008006" key="6">
    <source>
        <dbReference type="Google" id="ProtNLM"/>
    </source>
</evidence>
<dbReference type="NCBIfam" id="TIGR00756">
    <property type="entry name" value="PPR"/>
    <property type="match status" value="3"/>
</dbReference>
<evidence type="ECO:0000313" key="4">
    <source>
        <dbReference type="EMBL" id="ERM96974.1"/>
    </source>
</evidence>
<dbReference type="PANTHER" id="PTHR46128:SF211">
    <property type="entry name" value="PENTACOTRIPEPTIDE-REPEAT REGION OF PRORP DOMAIN-CONTAINING PROTEIN"/>
    <property type="match status" value="1"/>
</dbReference>
<organism evidence="4 5">
    <name type="scientific">Amborella trichopoda</name>
    <dbReference type="NCBI Taxonomy" id="13333"/>
    <lineage>
        <taxon>Eukaryota</taxon>
        <taxon>Viridiplantae</taxon>
        <taxon>Streptophyta</taxon>
        <taxon>Embryophyta</taxon>
        <taxon>Tracheophyta</taxon>
        <taxon>Spermatophyta</taxon>
        <taxon>Magnoliopsida</taxon>
        <taxon>Amborellales</taxon>
        <taxon>Amborellaceae</taxon>
        <taxon>Amborella</taxon>
    </lineage>
</organism>
<gene>
    <name evidence="4" type="ORF">AMTR_s00074p00173610</name>
</gene>
<dbReference type="AlphaFoldDB" id="W1NQA8"/>
<dbReference type="PANTHER" id="PTHR46128">
    <property type="entry name" value="MITOCHONDRIAL GROUP I INTRON SPLICING FACTOR CCM1"/>
    <property type="match status" value="1"/>
</dbReference>
<sequence length="162" mass="18586">MGRRGYQPNVVTYSILLDGLCKGERTEEAMSLLEDMYHNGLTPNVVTYNTLMNTLFKRNKVEEALALHKEMGKIGCQPDVVTYRTLLDGLCKDERMDEAMSLLEEIYRNADVDGRTKETAYLAYIAHRMNERFANLMSTIDMLIDGECKSRKHRVAKELLTI</sequence>
<dbReference type="HOGENOM" id="CLU_1637695_0_0_1"/>
<dbReference type="InterPro" id="IPR011990">
    <property type="entry name" value="TPR-like_helical_dom_sf"/>
</dbReference>
<dbReference type="InterPro" id="IPR002885">
    <property type="entry name" value="PPR_rpt"/>
</dbReference>
<dbReference type="OMA" id="YLAYIAH"/>
<accession>W1NQA8</accession>
<protein>
    <recommendedName>
        <fullName evidence="6">Pentacotripeptide-repeat region of PRORP domain-containing protein</fullName>
    </recommendedName>
</protein>
<keyword evidence="2" id="KW-0677">Repeat</keyword>
<feature type="repeat" description="PPR" evidence="3">
    <location>
        <begin position="44"/>
        <end position="78"/>
    </location>
</feature>
<dbReference type="Pfam" id="PF13041">
    <property type="entry name" value="PPR_2"/>
    <property type="match status" value="1"/>
</dbReference>
<proteinExistence type="inferred from homology"/>
<evidence type="ECO:0000256" key="3">
    <source>
        <dbReference type="PROSITE-ProRule" id="PRU00708"/>
    </source>
</evidence>
<dbReference type="EMBL" id="KI396637">
    <property type="protein sequence ID" value="ERM96974.1"/>
    <property type="molecule type" value="Genomic_DNA"/>
</dbReference>
<evidence type="ECO:0000256" key="1">
    <source>
        <dbReference type="ARBA" id="ARBA00007626"/>
    </source>
</evidence>
<evidence type="ECO:0000256" key="2">
    <source>
        <dbReference type="ARBA" id="ARBA00022737"/>
    </source>
</evidence>
<dbReference type="InterPro" id="IPR050872">
    <property type="entry name" value="PPR_P_subfamily"/>
</dbReference>
<name>W1NQA8_AMBTC</name>
<feature type="repeat" description="PPR" evidence="3">
    <location>
        <begin position="79"/>
        <end position="109"/>
    </location>
</feature>
<feature type="repeat" description="PPR" evidence="3">
    <location>
        <begin position="9"/>
        <end position="43"/>
    </location>
</feature>
<reference evidence="5" key="1">
    <citation type="journal article" date="2013" name="Science">
        <title>The Amborella genome and the evolution of flowering plants.</title>
        <authorList>
            <consortium name="Amborella Genome Project"/>
        </authorList>
    </citation>
    <scope>NUCLEOTIDE SEQUENCE [LARGE SCALE GENOMIC DNA]</scope>
</reference>